<dbReference type="InterPro" id="IPR028082">
    <property type="entry name" value="Peripla_BP_I"/>
</dbReference>
<evidence type="ECO:0000256" key="3">
    <source>
        <dbReference type="ARBA" id="ARBA00023125"/>
    </source>
</evidence>
<proteinExistence type="predicted"/>
<evidence type="ECO:0000256" key="2">
    <source>
        <dbReference type="ARBA" id="ARBA00023015"/>
    </source>
</evidence>
<accession>A0A2T8HRP5</accession>
<protein>
    <submittedName>
        <fullName evidence="6">LacI family transcriptional regulator</fullName>
    </submittedName>
</protein>
<keyword evidence="4" id="KW-0804">Transcription</keyword>
<dbReference type="CDD" id="cd01392">
    <property type="entry name" value="HTH_LacI"/>
    <property type="match status" value="1"/>
</dbReference>
<reference evidence="6 7" key="1">
    <citation type="submission" date="2018-04" db="EMBL/GenBank/DDBJ databases">
        <title>Pararhodobacter oceanense sp. nov., isolated from marine intertidal sediment.</title>
        <authorList>
            <person name="Wang X.-L."/>
            <person name="Du Z.-J."/>
        </authorList>
    </citation>
    <scope>NUCLEOTIDE SEQUENCE [LARGE SCALE GENOMIC DNA]</scope>
    <source>
        <strain evidence="6 7">AM505</strain>
    </source>
</reference>
<keyword evidence="3" id="KW-0238">DNA-binding</keyword>
<dbReference type="GO" id="GO:0003700">
    <property type="term" value="F:DNA-binding transcription factor activity"/>
    <property type="evidence" value="ECO:0007669"/>
    <property type="project" value="TreeGrafter"/>
</dbReference>
<evidence type="ECO:0000313" key="7">
    <source>
        <dbReference type="Proteomes" id="UP000245911"/>
    </source>
</evidence>
<dbReference type="Proteomes" id="UP000245911">
    <property type="component" value="Unassembled WGS sequence"/>
</dbReference>
<organism evidence="6 7">
    <name type="scientific">Pararhodobacter oceanensis</name>
    <dbReference type="NCBI Taxonomy" id="2172121"/>
    <lineage>
        <taxon>Bacteria</taxon>
        <taxon>Pseudomonadati</taxon>
        <taxon>Pseudomonadota</taxon>
        <taxon>Alphaproteobacteria</taxon>
        <taxon>Rhodobacterales</taxon>
        <taxon>Paracoccaceae</taxon>
        <taxon>Pararhodobacter</taxon>
    </lineage>
</organism>
<name>A0A2T8HRP5_9RHOB</name>
<dbReference type="InterPro" id="IPR010982">
    <property type="entry name" value="Lambda_DNA-bd_dom_sf"/>
</dbReference>
<dbReference type="OrthoDB" id="8433438at2"/>
<evidence type="ECO:0000256" key="1">
    <source>
        <dbReference type="ARBA" id="ARBA00022491"/>
    </source>
</evidence>
<dbReference type="PANTHER" id="PTHR30146">
    <property type="entry name" value="LACI-RELATED TRANSCRIPTIONAL REPRESSOR"/>
    <property type="match status" value="1"/>
</dbReference>
<dbReference type="Gene3D" id="3.40.50.2300">
    <property type="match status" value="2"/>
</dbReference>
<dbReference type="PANTHER" id="PTHR30146:SF148">
    <property type="entry name" value="HTH-TYPE TRANSCRIPTIONAL REPRESSOR PURR-RELATED"/>
    <property type="match status" value="1"/>
</dbReference>
<dbReference type="SMART" id="SM00354">
    <property type="entry name" value="HTH_LACI"/>
    <property type="match status" value="1"/>
</dbReference>
<feature type="domain" description="HTH lacI-type" evidence="5">
    <location>
        <begin position="2"/>
        <end position="56"/>
    </location>
</feature>
<comment type="caution">
    <text evidence="6">The sequence shown here is derived from an EMBL/GenBank/DDBJ whole genome shotgun (WGS) entry which is preliminary data.</text>
</comment>
<keyword evidence="1" id="KW-0678">Repressor</keyword>
<dbReference type="Pfam" id="PF00356">
    <property type="entry name" value="LacI"/>
    <property type="match status" value="1"/>
</dbReference>
<evidence type="ECO:0000259" key="5">
    <source>
        <dbReference type="PROSITE" id="PS50932"/>
    </source>
</evidence>
<keyword evidence="2" id="KW-0805">Transcription regulation</keyword>
<dbReference type="InterPro" id="IPR000843">
    <property type="entry name" value="HTH_LacI"/>
</dbReference>
<evidence type="ECO:0000256" key="4">
    <source>
        <dbReference type="ARBA" id="ARBA00023163"/>
    </source>
</evidence>
<dbReference type="Pfam" id="PF13377">
    <property type="entry name" value="Peripla_BP_3"/>
    <property type="match status" value="1"/>
</dbReference>
<dbReference type="RefSeq" id="WP_116559013.1">
    <property type="nucleotide sequence ID" value="NZ_QDKM01000006.1"/>
</dbReference>
<dbReference type="AlphaFoldDB" id="A0A2T8HRP5"/>
<dbReference type="Gene3D" id="1.10.260.40">
    <property type="entry name" value="lambda repressor-like DNA-binding domains"/>
    <property type="match status" value="1"/>
</dbReference>
<dbReference type="CDD" id="cd06267">
    <property type="entry name" value="PBP1_LacI_sugar_binding-like"/>
    <property type="match status" value="1"/>
</dbReference>
<gene>
    <name evidence="6" type="ORF">DDE20_13315</name>
</gene>
<dbReference type="PROSITE" id="PS50932">
    <property type="entry name" value="HTH_LACI_2"/>
    <property type="match status" value="1"/>
</dbReference>
<dbReference type="GO" id="GO:0000976">
    <property type="term" value="F:transcription cis-regulatory region binding"/>
    <property type="evidence" value="ECO:0007669"/>
    <property type="project" value="TreeGrafter"/>
</dbReference>
<dbReference type="EMBL" id="QDKM01000006">
    <property type="protein sequence ID" value="PVH28097.1"/>
    <property type="molecule type" value="Genomic_DNA"/>
</dbReference>
<dbReference type="SUPFAM" id="SSF47413">
    <property type="entry name" value="lambda repressor-like DNA-binding domains"/>
    <property type="match status" value="1"/>
</dbReference>
<dbReference type="SUPFAM" id="SSF53822">
    <property type="entry name" value="Periplasmic binding protein-like I"/>
    <property type="match status" value="1"/>
</dbReference>
<dbReference type="InterPro" id="IPR046335">
    <property type="entry name" value="LacI/GalR-like_sensor"/>
</dbReference>
<evidence type="ECO:0000313" key="6">
    <source>
        <dbReference type="EMBL" id="PVH28097.1"/>
    </source>
</evidence>
<sequence length="342" mass="36825">MVTIKDIGRKIGMSHATVSRALNNSPLVNPETFELVQRTAKEMGYFPDNAARALRGSASNIVGFVLPDINNHFYSRIASVVGRHVADRGLQLVLATSDEDPAREERHLVELQRARARAIVITPTSALTKLSLDILRAIPTTQMVRRNPALATDLIAADDGQGVAQAVRHLLSRGHQRIAYIGGGPETLSTGSERLQGYLSAMQEAGVAAHTHYDLGPPQPEFGRAATERLLRDPDRPEAIVLGSSQLTIGFLDAVRAAGLSVPEDLSFTGYDDPDWFAHWGAGITTVGLPIDRIASTVAALASGQKADAAAQNAVQIETDAQGQRDFRFACALIERGTVRRI</sequence>
<keyword evidence="7" id="KW-1185">Reference proteome</keyword>